<reference evidence="1" key="1">
    <citation type="journal article" date="2014" name="Int. J. Syst. Evol. Microbiol.">
        <title>Complete genome sequence of Corynebacterium casei LMG S-19264T (=DSM 44701T), isolated from a smear-ripened cheese.</title>
        <authorList>
            <consortium name="US DOE Joint Genome Institute (JGI-PGF)"/>
            <person name="Walter F."/>
            <person name="Albersmeier A."/>
            <person name="Kalinowski J."/>
            <person name="Ruckert C."/>
        </authorList>
    </citation>
    <scope>NUCLEOTIDE SEQUENCE</scope>
    <source>
        <strain evidence="1">KCTC 23310</strain>
    </source>
</reference>
<proteinExistence type="predicted"/>
<sequence length="108" mass="11874">MVQRTPPQYKTDDAAFPVRLYIVVPGDGLGKLMDVIYDRLVRELGRGEFAWHSGGAYGAQNRAAIYFRHPAAAAALLEAIPEIKIADGTMASTYSSPTFPFGRRRDGE</sequence>
<gene>
    <name evidence="1" type="ORF">GCM10007315_32710</name>
</gene>
<evidence type="ECO:0000313" key="1">
    <source>
        <dbReference type="EMBL" id="GHC65652.1"/>
    </source>
</evidence>
<organism evidence="1 2">
    <name type="scientific">Neogemmobacter tilapiae</name>
    <dbReference type="NCBI Taxonomy" id="875041"/>
    <lineage>
        <taxon>Bacteria</taxon>
        <taxon>Pseudomonadati</taxon>
        <taxon>Pseudomonadota</taxon>
        <taxon>Alphaproteobacteria</taxon>
        <taxon>Rhodobacterales</taxon>
        <taxon>Paracoccaceae</taxon>
        <taxon>Neogemmobacter</taxon>
    </lineage>
</organism>
<protein>
    <submittedName>
        <fullName evidence="1">Uncharacterized protein</fullName>
    </submittedName>
</protein>
<name>A0A918TX07_9RHOB</name>
<dbReference type="Proteomes" id="UP000638981">
    <property type="component" value="Unassembled WGS sequence"/>
</dbReference>
<reference evidence="1" key="2">
    <citation type="submission" date="2020-09" db="EMBL/GenBank/DDBJ databases">
        <authorList>
            <person name="Sun Q."/>
            <person name="Kim S."/>
        </authorList>
    </citation>
    <scope>NUCLEOTIDE SEQUENCE</scope>
    <source>
        <strain evidence="1">KCTC 23310</strain>
    </source>
</reference>
<accession>A0A918TX07</accession>
<keyword evidence="2" id="KW-1185">Reference proteome</keyword>
<dbReference type="AlphaFoldDB" id="A0A918TX07"/>
<dbReference type="EMBL" id="BMYJ01000013">
    <property type="protein sequence ID" value="GHC65652.1"/>
    <property type="molecule type" value="Genomic_DNA"/>
</dbReference>
<dbReference type="RefSeq" id="WP_189413097.1">
    <property type="nucleotide sequence ID" value="NZ_BMYJ01000013.1"/>
</dbReference>
<evidence type="ECO:0000313" key="2">
    <source>
        <dbReference type="Proteomes" id="UP000638981"/>
    </source>
</evidence>
<comment type="caution">
    <text evidence="1">The sequence shown here is derived from an EMBL/GenBank/DDBJ whole genome shotgun (WGS) entry which is preliminary data.</text>
</comment>